<gene>
    <name evidence="1" type="ORF">KIN20_005580</name>
</gene>
<proteinExistence type="predicted"/>
<evidence type="ECO:0000313" key="1">
    <source>
        <dbReference type="EMBL" id="KAJ1349904.1"/>
    </source>
</evidence>
<comment type="caution">
    <text evidence="1">The sequence shown here is derived from an EMBL/GenBank/DDBJ whole genome shotgun (WGS) entry which is preliminary data.</text>
</comment>
<keyword evidence="2" id="KW-1185">Reference proteome</keyword>
<dbReference type="EMBL" id="JAHQIW010000772">
    <property type="protein sequence ID" value="KAJ1349904.1"/>
    <property type="molecule type" value="Genomic_DNA"/>
</dbReference>
<accession>A0AAD5MT06</accession>
<evidence type="ECO:0000313" key="2">
    <source>
        <dbReference type="Proteomes" id="UP001196413"/>
    </source>
</evidence>
<dbReference type="Proteomes" id="UP001196413">
    <property type="component" value="Unassembled WGS sequence"/>
</dbReference>
<protein>
    <submittedName>
        <fullName evidence="1">Uncharacterized protein</fullName>
    </submittedName>
</protein>
<dbReference type="AlphaFoldDB" id="A0AAD5MT06"/>
<reference evidence="1" key="1">
    <citation type="submission" date="2021-06" db="EMBL/GenBank/DDBJ databases">
        <title>Parelaphostrongylus tenuis whole genome reference sequence.</title>
        <authorList>
            <person name="Garwood T.J."/>
            <person name="Larsen P.A."/>
            <person name="Fountain-Jones N.M."/>
            <person name="Garbe J.R."/>
            <person name="Macchietto M.G."/>
            <person name="Kania S.A."/>
            <person name="Gerhold R.W."/>
            <person name="Richards J.E."/>
            <person name="Wolf T.M."/>
        </authorList>
    </citation>
    <scope>NUCLEOTIDE SEQUENCE</scope>
    <source>
        <strain evidence="1">MNPRO001-30</strain>
        <tissue evidence="1">Meninges</tissue>
    </source>
</reference>
<name>A0AAD5MT06_PARTN</name>
<sequence>MVVTRKTKSPNSSFKTVFAKGHAPHHLGPDGTGLVAFAAGRRGDERQALL</sequence>
<organism evidence="1 2">
    <name type="scientific">Parelaphostrongylus tenuis</name>
    <name type="common">Meningeal worm</name>
    <dbReference type="NCBI Taxonomy" id="148309"/>
    <lineage>
        <taxon>Eukaryota</taxon>
        <taxon>Metazoa</taxon>
        <taxon>Ecdysozoa</taxon>
        <taxon>Nematoda</taxon>
        <taxon>Chromadorea</taxon>
        <taxon>Rhabditida</taxon>
        <taxon>Rhabditina</taxon>
        <taxon>Rhabditomorpha</taxon>
        <taxon>Strongyloidea</taxon>
        <taxon>Metastrongylidae</taxon>
        <taxon>Parelaphostrongylus</taxon>
    </lineage>
</organism>